<dbReference type="InterPro" id="IPR050566">
    <property type="entry name" value="Deoxyribonucleoside_kinase"/>
</dbReference>
<proteinExistence type="predicted"/>
<dbReference type="SUPFAM" id="SSF52540">
    <property type="entry name" value="P-loop containing nucleoside triphosphate hydrolases"/>
    <property type="match status" value="1"/>
</dbReference>
<keyword evidence="3" id="KW-1185">Reference proteome</keyword>
<dbReference type="Proteomes" id="UP000440578">
    <property type="component" value="Unassembled WGS sequence"/>
</dbReference>
<dbReference type="Pfam" id="PF01712">
    <property type="entry name" value="dNK"/>
    <property type="match status" value="1"/>
</dbReference>
<organism evidence="2 3">
    <name type="scientific">Amphibalanus amphitrite</name>
    <name type="common">Striped barnacle</name>
    <name type="synonym">Balanus amphitrite</name>
    <dbReference type="NCBI Taxonomy" id="1232801"/>
    <lineage>
        <taxon>Eukaryota</taxon>
        <taxon>Metazoa</taxon>
        <taxon>Ecdysozoa</taxon>
        <taxon>Arthropoda</taxon>
        <taxon>Crustacea</taxon>
        <taxon>Multicrustacea</taxon>
        <taxon>Cirripedia</taxon>
        <taxon>Thoracica</taxon>
        <taxon>Thoracicalcarea</taxon>
        <taxon>Balanomorpha</taxon>
        <taxon>Balanoidea</taxon>
        <taxon>Balanidae</taxon>
        <taxon>Amphibalaninae</taxon>
        <taxon>Amphibalanus</taxon>
    </lineage>
</organism>
<dbReference type="CDD" id="cd01673">
    <property type="entry name" value="dNK"/>
    <property type="match status" value="1"/>
</dbReference>
<protein>
    <submittedName>
        <fullName evidence="2">Deoxynucleoside kinase</fullName>
    </submittedName>
</protein>
<evidence type="ECO:0000259" key="1">
    <source>
        <dbReference type="Pfam" id="PF01712"/>
    </source>
</evidence>
<feature type="domain" description="Deoxynucleoside kinase" evidence="1">
    <location>
        <begin position="48"/>
        <end position="243"/>
    </location>
</feature>
<dbReference type="GO" id="GO:0005739">
    <property type="term" value="C:mitochondrion"/>
    <property type="evidence" value="ECO:0007669"/>
    <property type="project" value="TreeGrafter"/>
</dbReference>
<gene>
    <name evidence="2" type="primary">dnk_1</name>
    <name evidence="2" type="ORF">FJT64_011236</name>
</gene>
<evidence type="ECO:0000313" key="3">
    <source>
        <dbReference type="Proteomes" id="UP000440578"/>
    </source>
</evidence>
<accession>A0A6A4VMV5</accession>
<comment type="caution">
    <text evidence="2">The sequence shown here is derived from an EMBL/GenBank/DDBJ whole genome shotgun (WGS) entry which is preliminary data.</text>
</comment>
<dbReference type="GO" id="GO:0019136">
    <property type="term" value="F:deoxynucleoside kinase activity"/>
    <property type="evidence" value="ECO:0007669"/>
    <property type="project" value="TreeGrafter"/>
</dbReference>
<sequence length="273" mass="31174">MGFRGCRSGYWKRIIHYSLASRSSNGLRDRVFSLIGGLKMSAGKKITICVEGNIGSGKTTLLDHFAQFPEVKTISEPVNKWRDAGGHNLLELMYSDPARYSCMFQSYVQLTMMDNHTAPVEKPIKMMERSIHSGRYCFIENLHRGGLMADAEYAVLDQWFQWITANVNVQPDLIVYLRTSPEVALERIRRRSRDEERAIPESYVRALHELHEDWLVRRAQFPVPCQVLVLDADQDLSLLKEEFNVRKQEILCRSEVKSPVKSDRPAAASAAAV</sequence>
<dbReference type="PANTHER" id="PTHR10513:SF24">
    <property type="entry name" value="THYMIDINE KINASE 2, MITOCHONDRIAL"/>
    <property type="match status" value="1"/>
</dbReference>
<keyword evidence="2" id="KW-0418">Kinase</keyword>
<evidence type="ECO:0000313" key="2">
    <source>
        <dbReference type="EMBL" id="KAF0290601.1"/>
    </source>
</evidence>
<reference evidence="2 3" key="1">
    <citation type="submission" date="2019-07" db="EMBL/GenBank/DDBJ databases">
        <title>Draft genome assembly of a fouling barnacle, Amphibalanus amphitrite (Darwin, 1854): The first reference genome for Thecostraca.</title>
        <authorList>
            <person name="Kim W."/>
        </authorList>
    </citation>
    <scope>NUCLEOTIDE SEQUENCE [LARGE SCALE GENOMIC DNA]</scope>
    <source>
        <strain evidence="2">SNU_AA5</strain>
        <tissue evidence="2">Soma without cirri and trophi</tissue>
    </source>
</reference>
<dbReference type="FunFam" id="3.40.50.300:FF:001571">
    <property type="entry name" value="Deoxynucleoside kinase"/>
    <property type="match status" value="1"/>
</dbReference>
<name>A0A6A4VMV5_AMPAM</name>
<dbReference type="EMBL" id="VIIS01001944">
    <property type="protein sequence ID" value="KAF0290601.1"/>
    <property type="molecule type" value="Genomic_DNA"/>
</dbReference>
<dbReference type="PANTHER" id="PTHR10513">
    <property type="entry name" value="DEOXYNUCLEOSIDE KINASE"/>
    <property type="match status" value="1"/>
</dbReference>
<dbReference type="Gene3D" id="3.40.50.300">
    <property type="entry name" value="P-loop containing nucleotide triphosphate hydrolases"/>
    <property type="match status" value="1"/>
</dbReference>
<dbReference type="OrthoDB" id="567086at2759"/>
<dbReference type="InterPro" id="IPR031314">
    <property type="entry name" value="DNK_dom"/>
</dbReference>
<dbReference type="InterPro" id="IPR027417">
    <property type="entry name" value="P-loop_NTPase"/>
</dbReference>
<dbReference type="AlphaFoldDB" id="A0A6A4VMV5"/>
<keyword evidence="2" id="KW-0808">Transferase</keyword>